<dbReference type="HOGENOM" id="CLU_3323173_0_0_2"/>
<dbReference type="EMBL" id="CP002372">
    <property type="protein sequence ID" value="ADT83005.1"/>
    <property type="molecule type" value="Genomic_DNA"/>
</dbReference>
<dbReference type="AlphaFoldDB" id="F0LGW6"/>
<evidence type="ECO:0000313" key="1">
    <source>
        <dbReference type="EMBL" id="ADT83005.1"/>
    </source>
</evidence>
<gene>
    <name evidence="1" type="ordered locus">TERMP_00027</name>
</gene>
<dbReference type="PATRIC" id="fig|391623.17.peg.26"/>
<evidence type="ECO:0000313" key="2">
    <source>
        <dbReference type="Proteomes" id="UP000007478"/>
    </source>
</evidence>
<accession>F0LGW6</accession>
<sequence length="38" mass="4351">MKKGFSLLLVAFVVITIFLSNTKEKASKLLWRLRTLGK</sequence>
<organism evidence="1 2">
    <name type="scientific">Thermococcus barophilus (strain DSM 11836 / MP)</name>
    <dbReference type="NCBI Taxonomy" id="391623"/>
    <lineage>
        <taxon>Archaea</taxon>
        <taxon>Methanobacteriati</taxon>
        <taxon>Methanobacteriota</taxon>
        <taxon>Thermococci</taxon>
        <taxon>Thermococcales</taxon>
        <taxon>Thermococcaceae</taxon>
        <taxon>Thermococcus</taxon>
    </lineage>
</organism>
<reference evidence="1 2" key="1">
    <citation type="journal article" date="2011" name="J. Bacteriol.">
        <title>Complete genome sequence of the hyperthermophilic, piezophilic, heterotrophic, and carboxydotrophic archaeon Thermococcus barophilus MP.</title>
        <authorList>
            <person name="Vannier P."/>
            <person name="Marteinsson V.T."/>
            <person name="Fridjonsson O.H."/>
            <person name="Oger P."/>
            <person name="Jebbar M."/>
        </authorList>
    </citation>
    <scope>NUCLEOTIDE SEQUENCE [LARGE SCALE GENOMIC DNA]</scope>
    <source>
        <strain evidence="2">DSM 11836 / MP</strain>
    </source>
</reference>
<proteinExistence type="predicted"/>
<dbReference type="Proteomes" id="UP000007478">
    <property type="component" value="Chromosome"/>
</dbReference>
<dbReference type="KEGG" id="tba:TERMP_00027"/>
<protein>
    <submittedName>
        <fullName evidence="1">Uncharacterized protein</fullName>
    </submittedName>
</protein>
<keyword evidence="2" id="KW-1185">Reference proteome</keyword>
<name>F0LGW6_THEBM</name>